<dbReference type="SUPFAM" id="SSF141523">
    <property type="entry name" value="L,D-transpeptidase catalytic domain-like"/>
    <property type="match status" value="1"/>
</dbReference>
<feature type="domain" description="L,D-TPase catalytic" evidence="8">
    <location>
        <begin position="1"/>
        <end position="168"/>
    </location>
</feature>
<feature type="active site" description="Nucleophile" evidence="7">
    <location>
        <position position="144"/>
    </location>
</feature>
<keyword evidence="6 7" id="KW-0961">Cell wall biogenesis/degradation</keyword>
<proteinExistence type="inferred from homology"/>
<dbReference type="OrthoDB" id="9804204at2"/>
<dbReference type="AlphaFoldDB" id="A0A1U7DIB8"/>
<name>A0A1U7DIB8_9RHOB</name>
<keyword evidence="5 7" id="KW-0573">Peptidoglycan synthesis</keyword>
<reference evidence="9 10" key="1">
    <citation type="submission" date="2017-01" db="EMBL/GenBank/DDBJ databases">
        <title>Genomic analysis of Xuhuaishuia manganoxidans DY6-4.</title>
        <authorList>
            <person name="Wang X."/>
        </authorList>
    </citation>
    <scope>NUCLEOTIDE SEQUENCE [LARGE SCALE GENOMIC DNA]</scope>
    <source>
        <strain evidence="9 10">DY6-4</strain>
    </source>
</reference>
<dbReference type="InterPro" id="IPR038063">
    <property type="entry name" value="Transpep_catalytic_dom"/>
</dbReference>
<gene>
    <name evidence="9" type="ORF">BV394_08440</name>
</gene>
<evidence type="ECO:0000259" key="8">
    <source>
        <dbReference type="PROSITE" id="PS52029"/>
    </source>
</evidence>
<dbReference type="STRING" id="1267768.BV394_08440"/>
<dbReference type="GO" id="GO:0009252">
    <property type="term" value="P:peptidoglycan biosynthetic process"/>
    <property type="evidence" value="ECO:0007669"/>
    <property type="project" value="UniProtKB-UniPathway"/>
</dbReference>
<comment type="similarity">
    <text evidence="2">Belongs to the YkuD family.</text>
</comment>
<evidence type="ECO:0000256" key="6">
    <source>
        <dbReference type="ARBA" id="ARBA00023316"/>
    </source>
</evidence>
<keyword evidence="10" id="KW-1185">Reference proteome</keyword>
<dbReference type="UniPathway" id="UPA00219"/>
<evidence type="ECO:0000256" key="5">
    <source>
        <dbReference type="ARBA" id="ARBA00022984"/>
    </source>
</evidence>
<feature type="active site" description="Proton donor/acceptor" evidence="7">
    <location>
        <position position="132"/>
    </location>
</feature>
<dbReference type="PANTHER" id="PTHR38589">
    <property type="entry name" value="BLR0621 PROTEIN"/>
    <property type="match status" value="1"/>
</dbReference>
<evidence type="ECO:0000256" key="4">
    <source>
        <dbReference type="ARBA" id="ARBA00022960"/>
    </source>
</evidence>
<dbReference type="PROSITE" id="PS52029">
    <property type="entry name" value="LD_TPASE"/>
    <property type="match status" value="1"/>
</dbReference>
<dbReference type="GO" id="GO:0016740">
    <property type="term" value="F:transferase activity"/>
    <property type="evidence" value="ECO:0007669"/>
    <property type="project" value="UniProtKB-KW"/>
</dbReference>
<dbReference type="PANTHER" id="PTHR38589:SF1">
    <property type="entry name" value="BLR0621 PROTEIN"/>
    <property type="match status" value="1"/>
</dbReference>
<evidence type="ECO:0000256" key="3">
    <source>
        <dbReference type="ARBA" id="ARBA00022679"/>
    </source>
</evidence>
<evidence type="ECO:0000256" key="7">
    <source>
        <dbReference type="PROSITE-ProRule" id="PRU01373"/>
    </source>
</evidence>
<comment type="pathway">
    <text evidence="1 7">Cell wall biogenesis; peptidoglycan biosynthesis.</text>
</comment>
<keyword evidence="3" id="KW-0808">Transferase</keyword>
<dbReference type="GO" id="GO:0004180">
    <property type="term" value="F:carboxypeptidase activity"/>
    <property type="evidence" value="ECO:0007669"/>
    <property type="project" value="UniProtKB-ARBA"/>
</dbReference>
<evidence type="ECO:0000313" key="9">
    <source>
        <dbReference type="EMBL" id="APX89740.1"/>
    </source>
</evidence>
<accession>A0A2M9DD34</accession>
<dbReference type="EMBL" id="CP019124">
    <property type="protein sequence ID" value="APX89740.1"/>
    <property type="molecule type" value="Genomic_DNA"/>
</dbReference>
<accession>A0A1U7DIB8</accession>
<evidence type="ECO:0000313" key="10">
    <source>
        <dbReference type="Proteomes" id="UP000187266"/>
    </source>
</evidence>
<evidence type="ECO:0000256" key="1">
    <source>
        <dbReference type="ARBA" id="ARBA00004752"/>
    </source>
</evidence>
<dbReference type="GO" id="GO:0008360">
    <property type="term" value="P:regulation of cell shape"/>
    <property type="evidence" value="ECO:0007669"/>
    <property type="project" value="UniProtKB-UniRule"/>
</dbReference>
<dbReference type="Pfam" id="PF03734">
    <property type="entry name" value="YkuD"/>
    <property type="match status" value="1"/>
</dbReference>
<dbReference type="Proteomes" id="UP000187266">
    <property type="component" value="Chromosome"/>
</dbReference>
<keyword evidence="4 7" id="KW-0133">Cell shape</keyword>
<evidence type="ECO:0000256" key="2">
    <source>
        <dbReference type="ARBA" id="ARBA00005992"/>
    </source>
</evidence>
<protein>
    <recommendedName>
        <fullName evidence="8">L,D-TPase catalytic domain-containing protein</fullName>
    </recommendedName>
</protein>
<dbReference type="GO" id="GO:0071555">
    <property type="term" value="P:cell wall organization"/>
    <property type="evidence" value="ECO:0007669"/>
    <property type="project" value="UniProtKB-UniRule"/>
</dbReference>
<dbReference type="InterPro" id="IPR005490">
    <property type="entry name" value="LD_TPept_cat_dom"/>
</dbReference>
<sequence length="175" mass="19348">MSAPLSPRDLVVTPTGCRFHGRVMPCVIGRGGLVRDKREGDGATPIGTHRITGMLYRPDRLRPPADWAQPIGPGDLWSDDVADPAYNQAVTAPHPFRHERLRRADPLYDLVLLTDWNSAPPVPGRGSAIFLHTWRRPGFPTEGCVAFARPDLLWISARLRPGDLLRVLPRPQATG</sequence>
<dbReference type="RefSeq" id="WP_076979762.1">
    <property type="nucleotide sequence ID" value="NZ_CP019124.1"/>
</dbReference>
<dbReference type="CDD" id="cd16913">
    <property type="entry name" value="YkuD_like"/>
    <property type="match status" value="1"/>
</dbReference>
<organism evidence="9 10">
    <name type="scientific">Brevirhabdus pacifica</name>
    <dbReference type="NCBI Taxonomy" id="1267768"/>
    <lineage>
        <taxon>Bacteria</taxon>
        <taxon>Pseudomonadati</taxon>
        <taxon>Pseudomonadota</taxon>
        <taxon>Alphaproteobacteria</taxon>
        <taxon>Rhodobacterales</taxon>
        <taxon>Paracoccaceae</taxon>
        <taxon>Brevirhabdus</taxon>
    </lineage>
</organism>